<dbReference type="PANTHER" id="PTHR15549">
    <property type="entry name" value="PAIRED IMMUNOGLOBULIN-LIKE TYPE 2 RECEPTOR"/>
    <property type="match status" value="1"/>
</dbReference>
<dbReference type="EMBL" id="FJOG01000001">
    <property type="protein sequence ID" value="CZR50587.1"/>
    <property type="molecule type" value="Genomic_DNA"/>
</dbReference>
<dbReference type="GO" id="GO:0071944">
    <property type="term" value="C:cell periphery"/>
    <property type="evidence" value="ECO:0007669"/>
    <property type="project" value="UniProtKB-ARBA"/>
</dbReference>
<evidence type="ECO:0000313" key="8">
    <source>
        <dbReference type="EMBL" id="CZR50587.1"/>
    </source>
</evidence>
<proteinExistence type="predicted"/>
<reference evidence="8 9" key="1">
    <citation type="submission" date="2016-03" db="EMBL/GenBank/DDBJ databases">
        <authorList>
            <person name="Ploux O."/>
        </authorList>
    </citation>
    <scope>NUCLEOTIDE SEQUENCE [LARGE SCALE GENOMIC DNA]</scope>
    <source>
        <strain evidence="8 9">UAMH 11012</strain>
    </source>
</reference>
<evidence type="ECO:0000256" key="6">
    <source>
        <dbReference type="SAM" id="MobiDB-lite"/>
    </source>
</evidence>
<evidence type="ECO:0000256" key="7">
    <source>
        <dbReference type="SAM" id="Phobius"/>
    </source>
</evidence>
<evidence type="ECO:0000256" key="4">
    <source>
        <dbReference type="ARBA" id="ARBA00023136"/>
    </source>
</evidence>
<dbReference type="InterPro" id="IPR051694">
    <property type="entry name" value="Immunoregulatory_rcpt-like"/>
</dbReference>
<feature type="transmembrane region" description="Helical" evidence="7">
    <location>
        <begin position="285"/>
        <end position="306"/>
    </location>
</feature>
<evidence type="ECO:0000256" key="2">
    <source>
        <dbReference type="ARBA" id="ARBA00022692"/>
    </source>
</evidence>
<protein>
    <submittedName>
        <fullName evidence="8">Uncharacterized protein</fullName>
    </submittedName>
</protein>
<dbReference type="AlphaFoldDB" id="A0A1L7WCU3"/>
<evidence type="ECO:0000256" key="1">
    <source>
        <dbReference type="ARBA" id="ARBA00004167"/>
    </source>
</evidence>
<dbReference type="GO" id="GO:0016020">
    <property type="term" value="C:membrane"/>
    <property type="evidence" value="ECO:0007669"/>
    <property type="project" value="UniProtKB-SubCell"/>
</dbReference>
<organism evidence="8 9">
    <name type="scientific">Phialocephala subalpina</name>
    <dbReference type="NCBI Taxonomy" id="576137"/>
    <lineage>
        <taxon>Eukaryota</taxon>
        <taxon>Fungi</taxon>
        <taxon>Dikarya</taxon>
        <taxon>Ascomycota</taxon>
        <taxon>Pezizomycotina</taxon>
        <taxon>Leotiomycetes</taxon>
        <taxon>Helotiales</taxon>
        <taxon>Mollisiaceae</taxon>
        <taxon>Phialocephala</taxon>
        <taxon>Phialocephala fortinii species complex</taxon>
    </lineage>
</organism>
<keyword evidence="2 7" id="KW-0812">Transmembrane</keyword>
<name>A0A1L7WCU3_9HELO</name>
<accession>A0A1L7WCU3</accession>
<keyword evidence="5" id="KW-0175">Coiled coil</keyword>
<evidence type="ECO:0000256" key="3">
    <source>
        <dbReference type="ARBA" id="ARBA00022989"/>
    </source>
</evidence>
<keyword evidence="4 7" id="KW-0472">Membrane</keyword>
<sequence length="448" mass="49546">MADASHICKSSLTAALPRLSSSVPILRAVFLPNDCKWNNIESVGWHAIYRTASQPAAGNDSDWGPRCRSDLTTTSTNICIRNSIQSACFDTERKRDARLYNYYHWFWGNRSLTLILCQLEGDPSEQISQSNSYKVLGVEQNMHICKQYKESMWGQQIPLSAAAPANFFIWLDQTPASPNTSVSLTLANLFFCIGPYSGTNDVYSFYSDPSSFGSDGKPTFGEAVFSSAVPATMTIISAQATLVLSLHATSTGIATITHAYPVVPSTGEAPSAPSSSTGLSPGTKAGIAVGAVLLLLLMLFVAWRIIVRRKRRRREEGDENGMSTKQNFPEMDEQNQGKGAIPQPPAIVKPVREVVDIHGLSPEANELSTSSPGQAFVPTQELETRDQTIEIQQEAPPVKEEDGGKERKLKILRDRIDRIRIEKERLERIQELKDLEEQTKREILDAQR</sequence>
<comment type="subcellular location">
    <subcellularLocation>
        <location evidence="1">Membrane</location>
        <topology evidence="1">Single-pass membrane protein</topology>
    </subcellularLocation>
</comment>
<gene>
    <name evidence="8" type="ORF">PAC_00461</name>
</gene>
<feature type="region of interest" description="Disordered" evidence="6">
    <location>
        <begin position="311"/>
        <end position="346"/>
    </location>
</feature>
<evidence type="ECO:0000256" key="5">
    <source>
        <dbReference type="SAM" id="Coils"/>
    </source>
</evidence>
<keyword evidence="3 7" id="KW-1133">Transmembrane helix</keyword>
<keyword evidence="9" id="KW-1185">Reference proteome</keyword>
<dbReference type="PANTHER" id="PTHR15549:SF30">
    <property type="entry name" value="MID2 DOMAIN-CONTAINING PROTEIN"/>
    <property type="match status" value="1"/>
</dbReference>
<dbReference type="Proteomes" id="UP000184330">
    <property type="component" value="Unassembled WGS sequence"/>
</dbReference>
<feature type="coiled-coil region" evidence="5">
    <location>
        <begin position="409"/>
        <end position="439"/>
    </location>
</feature>
<evidence type="ECO:0000313" key="9">
    <source>
        <dbReference type="Proteomes" id="UP000184330"/>
    </source>
</evidence>